<accession>A0A8X8YXL7</accession>
<feature type="transmembrane region" description="Helical" evidence="9">
    <location>
        <begin position="161"/>
        <end position="181"/>
    </location>
</feature>
<feature type="transmembrane region" description="Helical" evidence="9">
    <location>
        <begin position="66"/>
        <end position="88"/>
    </location>
</feature>
<proteinExistence type="inferred from homology"/>
<evidence type="ECO:0000256" key="9">
    <source>
        <dbReference type="SAM" id="Phobius"/>
    </source>
</evidence>
<organism evidence="10">
    <name type="scientific">Salvia splendens</name>
    <name type="common">Scarlet sage</name>
    <dbReference type="NCBI Taxonomy" id="180675"/>
    <lineage>
        <taxon>Eukaryota</taxon>
        <taxon>Viridiplantae</taxon>
        <taxon>Streptophyta</taxon>
        <taxon>Embryophyta</taxon>
        <taxon>Tracheophyta</taxon>
        <taxon>Spermatophyta</taxon>
        <taxon>Magnoliopsida</taxon>
        <taxon>eudicotyledons</taxon>
        <taxon>Gunneridae</taxon>
        <taxon>Pentapetalae</taxon>
        <taxon>asterids</taxon>
        <taxon>lamiids</taxon>
        <taxon>Lamiales</taxon>
        <taxon>Lamiaceae</taxon>
        <taxon>Nepetoideae</taxon>
        <taxon>Mentheae</taxon>
        <taxon>Salviinae</taxon>
        <taxon>Salvia</taxon>
        <taxon>Salvia subgen. Calosphace</taxon>
        <taxon>core Calosphace</taxon>
    </lineage>
</organism>
<keyword evidence="7 9" id="KW-0472">Membrane</keyword>
<evidence type="ECO:0000256" key="8">
    <source>
        <dbReference type="ARBA" id="ARBA00023303"/>
    </source>
</evidence>
<dbReference type="GO" id="GO:0015743">
    <property type="term" value="P:malate transport"/>
    <property type="evidence" value="ECO:0007669"/>
    <property type="project" value="InterPro"/>
</dbReference>
<evidence type="ECO:0000256" key="7">
    <source>
        <dbReference type="ARBA" id="ARBA00023136"/>
    </source>
</evidence>
<keyword evidence="4 9" id="KW-0812">Transmembrane</keyword>
<keyword evidence="8" id="KW-0407">Ion channel</keyword>
<keyword evidence="3" id="KW-0813">Transport</keyword>
<dbReference type="Pfam" id="PF11744">
    <property type="entry name" value="ALMT"/>
    <property type="match status" value="3"/>
</dbReference>
<evidence type="ECO:0008006" key="12">
    <source>
        <dbReference type="Google" id="ProtNLM"/>
    </source>
</evidence>
<dbReference type="AlphaFoldDB" id="A0A8X8YXL7"/>
<evidence type="ECO:0000256" key="1">
    <source>
        <dbReference type="ARBA" id="ARBA00004141"/>
    </source>
</evidence>
<dbReference type="PANTHER" id="PTHR31086">
    <property type="entry name" value="ALUMINUM-ACTIVATED MALATE TRANSPORTER 10"/>
    <property type="match status" value="1"/>
</dbReference>
<dbReference type="GO" id="GO:0016020">
    <property type="term" value="C:membrane"/>
    <property type="evidence" value="ECO:0007669"/>
    <property type="project" value="UniProtKB-SubCell"/>
</dbReference>
<reference evidence="10" key="1">
    <citation type="submission" date="2018-01" db="EMBL/GenBank/DDBJ databases">
        <authorList>
            <person name="Mao J.F."/>
        </authorList>
    </citation>
    <scope>NUCLEOTIDE SEQUENCE</scope>
    <source>
        <strain evidence="10">Huo1</strain>
        <tissue evidence="10">Leaf</tissue>
    </source>
</reference>
<gene>
    <name evidence="10" type="ORF">SASPL_103317</name>
</gene>
<dbReference type="GO" id="GO:0034220">
    <property type="term" value="P:monoatomic ion transmembrane transport"/>
    <property type="evidence" value="ECO:0007669"/>
    <property type="project" value="UniProtKB-KW"/>
</dbReference>
<comment type="caution">
    <text evidence="10">The sequence shown here is derived from an EMBL/GenBank/DDBJ whole genome shotgun (WGS) entry which is preliminary data.</text>
</comment>
<dbReference type="EMBL" id="PNBA02000001">
    <property type="protein sequence ID" value="KAG6438376.1"/>
    <property type="molecule type" value="Genomic_DNA"/>
</dbReference>
<evidence type="ECO:0000313" key="11">
    <source>
        <dbReference type="Proteomes" id="UP000298416"/>
    </source>
</evidence>
<sequence length="472" mass="53723">MVSEGGFHRIWRSWNNVKGTALKLREMGRSDPRKVVFAIKMGFCLSLVSVLIFFKEPSTFITQNYFWAMLTVVLVFEFSIGATLNRGFRNSLCRSTESRHRRAVRESWRMARIHCCSLASYLKLYPAMKQYEYGFRVFVLTFCLMLVSGTSNFFQTAVTRSLLIAVGAGVCLVVNVCVYPICVGEDLHKLVVENFKGVAGSIEGCVNMYLQCVEYSRIPSKILIFRASDDPLYKGYRAAVESTCQEETLFGFAVWEPPHGRYKMYRCPWSEYVKASSESRQAFKDGIQRVGTEGAKVLRMLGDEVEKMEKLSAGDPNWEATKPPEKAVDPDLLQELRDNEERHASLGDGAHLRSTQTMRNPEEQSMWPSHLSVIGDALLNEHEVRTYESASALSLANFTSLLIEFVARLQNLVNSFKELSEKVKFADSAETQEVAGFWSRTLKIESLYALQRLEIHRVVVLEEQSSKKHRNL</sequence>
<evidence type="ECO:0000256" key="3">
    <source>
        <dbReference type="ARBA" id="ARBA00022448"/>
    </source>
</evidence>
<reference evidence="10" key="2">
    <citation type="submission" date="2020-08" db="EMBL/GenBank/DDBJ databases">
        <title>Plant Genome Project.</title>
        <authorList>
            <person name="Zhang R.-G."/>
        </authorList>
    </citation>
    <scope>NUCLEOTIDE SEQUENCE</scope>
    <source>
        <strain evidence="10">Huo1</strain>
        <tissue evidence="10">Leaf</tissue>
    </source>
</reference>
<comment type="subcellular location">
    <subcellularLocation>
        <location evidence="1">Membrane</location>
        <topology evidence="1">Multi-pass membrane protein</topology>
    </subcellularLocation>
</comment>
<evidence type="ECO:0000313" key="10">
    <source>
        <dbReference type="EMBL" id="KAG6438376.1"/>
    </source>
</evidence>
<name>A0A8X8YXL7_SALSN</name>
<evidence type="ECO:0000256" key="5">
    <source>
        <dbReference type="ARBA" id="ARBA00022989"/>
    </source>
</evidence>
<feature type="transmembrane region" description="Helical" evidence="9">
    <location>
        <begin position="133"/>
        <end position="154"/>
    </location>
</feature>
<comment type="similarity">
    <text evidence="2">Belongs to the aromatic acid exporter (TC 2.A.85) family.</text>
</comment>
<evidence type="ECO:0000256" key="4">
    <source>
        <dbReference type="ARBA" id="ARBA00022692"/>
    </source>
</evidence>
<keyword evidence="6" id="KW-0406">Ion transport</keyword>
<dbReference type="Proteomes" id="UP000298416">
    <property type="component" value="Unassembled WGS sequence"/>
</dbReference>
<protein>
    <recommendedName>
        <fullName evidence="12">Aluminum-activated malate transporter</fullName>
    </recommendedName>
</protein>
<keyword evidence="11" id="KW-1185">Reference proteome</keyword>
<dbReference type="InterPro" id="IPR020966">
    <property type="entry name" value="ALMT"/>
</dbReference>
<feature type="transmembrane region" description="Helical" evidence="9">
    <location>
        <begin position="35"/>
        <end position="54"/>
    </location>
</feature>
<evidence type="ECO:0000256" key="2">
    <source>
        <dbReference type="ARBA" id="ARBA00007079"/>
    </source>
</evidence>
<evidence type="ECO:0000256" key="6">
    <source>
        <dbReference type="ARBA" id="ARBA00023065"/>
    </source>
</evidence>
<keyword evidence="5 9" id="KW-1133">Transmembrane helix</keyword>